<reference evidence="1" key="1">
    <citation type="journal article" date="2014" name="Int. J. Syst. Evol. Microbiol.">
        <title>Complete genome sequence of Corynebacterium casei LMG S-19264T (=DSM 44701T), isolated from a smear-ripened cheese.</title>
        <authorList>
            <consortium name="US DOE Joint Genome Institute (JGI-PGF)"/>
            <person name="Walter F."/>
            <person name="Albersmeier A."/>
            <person name="Kalinowski J."/>
            <person name="Ruckert C."/>
        </authorList>
    </citation>
    <scope>NUCLEOTIDE SEQUENCE</scope>
    <source>
        <strain evidence="1">VKM B-2789</strain>
    </source>
</reference>
<organism evidence="1 2">
    <name type="scientific">Ancylobacter defluvii</name>
    <dbReference type="NCBI Taxonomy" id="1282440"/>
    <lineage>
        <taxon>Bacteria</taxon>
        <taxon>Pseudomonadati</taxon>
        <taxon>Pseudomonadota</taxon>
        <taxon>Alphaproteobacteria</taxon>
        <taxon>Hyphomicrobiales</taxon>
        <taxon>Xanthobacteraceae</taxon>
        <taxon>Ancylobacter</taxon>
    </lineage>
</organism>
<dbReference type="EMBL" id="BSFM01000012">
    <property type="protein sequence ID" value="GLK84295.1"/>
    <property type="molecule type" value="Genomic_DNA"/>
</dbReference>
<reference evidence="1" key="2">
    <citation type="submission" date="2023-01" db="EMBL/GenBank/DDBJ databases">
        <authorList>
            <person name="Sun Q."/>
            <person name="Evtushenko L."/>
        </authorList>
    </citation>
    <scope>NUCLEOTIDE SEQUENCE</scope>
    <source>
        <strain evidence="1">VKM B-2789</strain>
    </source>
</reference>
<evidence type="ECO:0000313" key="1">
    <source>
        <dbReference type="EMBL" id="GLK84295.1"/>
    </source>
</evidence>
<accession>A0A9W6NB72</accession>
<evidence type="ECO:0000313" key="2">
    <source>
        <dbReference type="Proteomes" id="UP001143330"/>
    </source>
</evidence>
<gene>
    <name evidence="1" type="ORF">GCM10017653_23650</name>
</gene>
<comment type="caution">
    <text evidence="1">The sequence shown here is derived from an EMBL/GenBank/DDBJ whole genome shotgun (WGS) entry which is preliminary data.</text>
</comment>
<dbReference type="Proteomes" id="UP001143330">
    <property type="component" value="Unassembled WGS sequence"/>
</dbReference>
<dbReference type="AlphaFoldDB" id="A0A9W6NB72"/>
<keyword evidence="2" id="KW-1185">Reference proteome</keyword>
<protein>
    <submittedName>
        <fullName evidence="1">Uncharacterized protein</fullName>
    </submittedName>
</protein>
<proteinExistence type="predicted"/>
<name>A0A9W6NB72_9HYPH</name>
<sequence>MLGEQGKQRVAEIGHIAQACHVKRARVLRRIWPNVFKSHHKIRRQMGMEQGLGVVSARARG</sequence>